<name>A0A1J7IDM6_9PEZI</name>
<dbReference type="EMBL" id="KV875101">
    <property type="protein sequence ID" value="OIW25517.1"/>
    <property type="molecule type" value="Genomic_DNA"/>
</dbReference>
<accession>A0A1J7IDM6</accession>
<reference evidence="1 2" key="1">
    <citation type="submission" date="2016-10" db="EMBL/GenBank/DDBJ databases">
        <title>Draft genome sequence of Coniochaeta ligniaria NRRL30616, a lignocellulolytic fungus for bioabatement of inhibitors in plant biomass hydrolysates.</title>
        <authorList>
            <consortium name="DOE Joint Genome Institute"/>
            <person name="Jimenez D.J."/>
            <person name="Hector R.E."/>
            <person name="Riley R."/>
            <person name="Sun H."/>
            <person name="Grigoriev I.V."/>
            <person name="Van Elsas J.D."/>
            <person name="Nichols N.N."/>
        </authorList>
    </citation>
    <scope>NUCLEOTIDE SEQUENCE [LARGE SCALE GENOMIC DNA]</scope>
    <source>
        <strain evidence="1 2">NRRL 30616</strain>
    </source>
</reference>
<proteinExistence type="predicted"/>
<organism evidence="1 2">
    <name type="scientific">Coniochaeta ligniaria NRRL 30616</name>
    <dbReference type="NCBI Taxonomy" id="1408157"/>
    <lineage>
        <taxon>Eukaryota</taxon>
        <taxon>Fungi</taxon>
        <taxon>Dikarya</taxon>
        <taxon>Ascomycota</taxon>
        <taxon>Pezizomycotina</taxon>
        <taxon>Sordariomycetes</taxon>
        <taxon>Sordariomycetidae</taxon>
        <taxon>Coniochaetales</taxon>
        <taxon>Coniochaetaceae</taxon>
        <taxon>Coniochaeta</taxon>
    </lineage>
</organism>
<evidence type="ECO:0008006" key="3">
    <source>
        <dbReference type="Google" id="ProtNLM"/>
    </source>
</evidence>
<feature type="non-terminal residue" evidence="1">
    <location>
        <position position="1"/>
    </location>
</feature>
<dbReference type="InParanoid" id="A0A1J7IDM6"/>
<gene>
    <name evidence="1" type="ORF">CONLIGDRAFT_582495</name>
</gene>
<dbReference type="Proteomes" id="UP000182658">
    <property type="component" value="Unassembled WGS sequence"/>
</dbReference>
<dbReference type="OrthoDB" id="4574514at2759"/>
<protein>
    <recommendedName>
        <fullName evidence="3">ATPase AAA-type core domain-containing protein</fullName>
    </recommendedName>
</protein>
<evidence type="ECO:0000313" key="1">
    <source>
        <dbReference type="EMBL" id="OIW25517.1"/>
    </source>
</evidence>
<dbReference type="AlphaFoldDB" id="A0A1J7IDM6"/>
<dbReference type="STRING" id="1408157.A0A1J7IDM6"/>
<sequence length="69" mass="7955">IPYRKRYLLYGLPKTEKSNLYLSLVGRFDLDVYILNISTIDSQSLSTLLIKLPSYYILLLENVDTISIA</sequence>
<keyword evidence="2" id="KW-1185">Reference proteome</keyword>
<evidence type="ECO:0000313" key="2">
    <source>
        <dbReference type="Proteomes" id="UP000182658"/>
    </source>
</evidence>